<reference evidence="1" key="1">
    <citation type="submission" date="2019-05" db="EMBL/GenBank/DDBJ databases">
        <title>The de novo reference genome and transcriptome assemblies of the wild tomato species Solanum chilense.</title>
        <authorList>
            <person name="Stam R."/>
            <person name="Nosenko T."/>
            <person name="Hoerger A.C."/>
            <person name="Stephan W."/>
            <person name="Seidel M.A."/>
            <person name="Kuhn J.M.M."/>
            <person name="Haberer G."/>
            <person name="Tellier A."/>
        </authorList>
    </citation>
    <scope>NUCLEOTIDE SEQUENCE</scope>
    <source>
        <tissue evidence="1">Mature leaves</tissue>
    </source>
</reference>
<accession>A0A6N2AMJ0</accession>
<sequence>MSARFNLLAGIEFRAPLNLCFSVSSLSFVVSVQFSPILSMGLRPKRDCSGAVFFEGFHIKQFLHLILLLRTPLDTKV</sequence>
<evidence type="ECO:0000313" key="1">
    <source>
        <dbReference type="EMBL" id="TMW82734.1"/>
    </source>
</evidence>
<organism evidence="1">
    <name type="scientific">Solanum chilense</name>
    <name type="common">Tomato</name>
    <name type="synonym">Lycopersicon chilense</name>
    <dbReference type="NCBI Taxonomy" id="4083"/>
    <lineage>
        <taxon>Eukaryota</taxon>
        <taxon>Viridiplantae</taxon>
        <taxon>Streptophyta</taxon>
        <taxon>Embryophyta</taxon>
        <taxon>Tracheophyta</taxon>
        <taxon>Spermatophyta</taxon>
        <taxon>Magnoliopsida</taxon>
        <taxon>eudicotyledons</taxon>
        <taxon>Gunneridae</taxon>
        <taxon>Pentapetalae</taxon>
        <taxon>asterids</taxon>
        <taxon>lamiids</taxon>
        <taxon>Solanales</taxon>
        <taxon>Solanaceae</taxon>
        <taxon>Solanoideae</taxon>
        <taxon>Solaneae</taxon>
        <taxon>Solanum</taxon>
        <taxon>Solanum subgen. Lycopersicon</taxon>
    </lineage>
</organism>
<dbReference type="EMBL" id="RXGB01017526">
    <property type="protein sequence ID" value="TMW82734.1"/>
    <property type="molecule type" value="Genomic_DNA"/>
</dbReference>
<comment type="caution">
    <text evidence="1">The sequence shown here is derived from an EMBL/GenBank/DDBJ whole genome shotgun (WGS) entry which is preliminary data.</text>
</comment>
<dbReference type="AlphaFoldDB" id="A0A6N2AMJ0"/>
<proteinExistence type="predicted"/>
<protein>
    <submittedName>
        <fullName evidence="1">Uncharacterized protein</fullName>
    </submittedName>
</protein>
<name>A0A6N2AMJ0_SOLCI</name>
<gene>
    <name evidence="1" type="ORF">EJD97_005101</name>
</gene>